<evidence type="ECO:0000256" key="2">
    <source>
        <dbReference type="ARBA" id="ARBA00022723"/>
    </source>
</evidence>
<feature type="binding site" evidence="6">
    <location>
        <position position="226"/>
    </location>
    <ligand>
        <name>Mg(2+)</name>
        <dbReference type="ChEBI" id="CHEBI:18420"/>
    </ligand>
</feature>
<dbReference type="SFLD" id="SFLDG00180">
    <property type="entry name" value="muconate_cycloisomerase"/>
    <property type="match status" value="1"/>
</dbReference>
<sequence length="329" mass="33827">MTVTLTSRIEHWPVAGAFSIARGSVTEVVTVVAELVDGAHRGRGECRPYPRYGETPEGVKAEIDALGEAIAAGLDRARLQSRLHPGAARNALDCALWDLEAKRAGVSVAALCGLPEPAPLVTAYTLSLGSPDSMGAAARGAAGRPLLKVKLGGGDGLDPARIAAVRAGAPDAELIVDANEGWTGDALMENLAACAAARVTLVEQPLPAGDDEALRLIERPIPVCADESAHDRASLASLVGRYDAINIKLDKTGGLTEALALASDARAAGLTIMVGCMLASSLAMAPAVLLAQGAAVVDLDGPLLLARDREHGIRYDGSLLHPPDAALWG</sequence>
<evidence type="ECO:0000256" key="6">
    <source>
        <dbReference type="PIRSR" id="PIRSR634603-3"/>
    </source>
</evidence>
<keyword evidence="3 6" id="KW-0460">Magnesium</keyword>
<dbReference type="InterPro" id="IPR029017">
    <property type="entry name" value="Enolase-like_N"/>
</dbReference>
<feature type="active site" description="Proton acceptor; specific for (R)-substrate epimerization" evidence="5">
    <location>
        <position position="150"/>
    </location>
</feature>
<evidence type="ECO:0000256" key="5">
    <source>
        <dbReference type="PIRSR" id="PIRSR634603-1"/>
    </source>
</evidence>
<dbReference type="InterPro" id="IPR029065">
    <property type="entry name" value="Enolase_C-like"/>
</dbReference>
<protein>
    <recommendedName>
        <fullName evidence="7">Dipeptide epimerase</fullName>
        <ecNumber evidence="7">5.1.1.-</ecNumber>
    </recommendedName>
</protein>
<dbReference type="PANTHER" id="PTHR48080:SF3">
    <property type="entry name" value="ENOLASE SUPERFAMILY MEMBER DDB_G0284701"/>
    <property type="match status" value="1"/>
</dbReference>
<keyword evidence="4 7" id="KW-0413">Isomerase</keyword>
<gene>
    <name evidence="9" type="ORF">GCM10008179_16880</name>
</gene>
<dbReference type="EC" id="5.1.1.-" evidence="7"/>
<dbReference type="SMART" id="SM00922">
    <property type="entry name" value="MR_MLE"/>
    <property type="match status" value="1"/>
</dbReference>
<feature type="domain" description="Mandelate racemase/muconate lactonizing enzyme C-terminal" evidence="8">
    <location>
        <begin position="131"/>
        <end position="224"/>
    </location>
</feature>
<evidence type="ECO:0000256" key="4">
    <source>
        <dbReference type="ARBA" id="ARBA00023235"/>
    </source>
</evidence>
<evidence type="ECO:0000256" key="7">
    <source>
        <dbReference type="RuleBase" id="RU366006"/>
    </source>
</evidence>
<dbReference type="InterPro" id="IPR013342">
    <property type="entry name" value="Mandelate_racemase_C"/>
</dbReference>
<dbReference type="NCBIfam" id="NF042940">
    <property type="entry name" value="racemase_DgcA"/>
    <property type="match status" value="1"/>
</dbReference>
<feature type="binding site" evidence="6">
    <location>
        <position position="177"/>
    </location>
    <ligand>
        <name>Mg(2+)</name>
        <dbReference type="ChEBI" id="CHEBI:18420"/>
    </ligand>
</feature>
<dbReference type="SUPFAM" id="SSF51604">
    <property type="entry name" value="Enolase C-terminal domain-like"/>
    <property type="match status" value="1"/>
</dbReference>
<dbReference type="Proteomes" id="UP001143372">
    <property type="component" value="Unassembled WGS sequence"/>
</dbReference>
<reference evidence="9" key="1">
    <citation type="journal article" date="2014" name="Int. J. Syst. Evol. Microbiol.">
        <title>Complete genome sequence of Corynebacterium casei LMG S-19264T (=DSM 44701T), isolated from a smear-ripened cheese.</title>
        <authorList>
            <consortium name="US DOE Joint Genome Institute (JGI-PGF)"/>
            <person name="Walter F."/>
            <person name="Albersmeier A."/>
            <person name="Kalinowski J."/>
            <person name="Ruckert C."/>
        </authorList>
    </citation>
    <scope>NUCLEOTIDE SEQUENCE</scope>
    <source>
        <strain evidence="9">VKM B-2347</strain>
    </source>
</reference>
<name>A0A9W6MVR7_9HYPH</name>
<dbReference type="GO" id="GO:0046872">
    <property type="term" value="F:metal ion binding"/>
    <property type="evidence" value="ECO:0007669"/>
    <property type="project" value="UniProtKB-KW"/>
</dbReference>
<dbReference type="SUPFAM" id="SSF54826">
    <property type="entry name" value="Enolase N-terminal domain-like"/>
    <property type="match status" value="1"/>
</dbReference>
<dbReference type="PANTHER" id="PTHR48080">
    <property type="entry name" value="D-GALACTONATE DEHYDRATASE-RELATED"/>
    <property type="match status" value="1"/>
</dbReference>
<dbReference type="Pfam" id="PF13378">
    <property type="entry name" value="MR_MLE_C"/>
    <property type="match status" value="1"/>
</dbReference>
<evidence type="ECO:0000256" key="1">
    <source>
        <dbReference type="ARBA" id="ARBA00008031"/>
    </source>
</evidence>
<dbReference type="EMBL" id="BSFI01000007">
    <property type="protein sequence ID" value="GLK68050.1"/>
    <property type="molecule type" value="Genomic_DNA"/>
</dbReference>
<dbReference type="InterPro" id="IPR013341">
    <property type="entry name" value="Mandelate_racemase_N_dom"/>
</dbReference>
<dbReference type="SFLD" id="SFLDS00001">
    <property type="entry name" value="Enolase"/>
    <property type="match status" value="1"/>
</dbReference>
<reference evidence="9" key="2">
    <citation type="submission" date="2023-01" db="EMBL/GenBank/DDBJ databases">
        <authorList>
            <person name="Sun Q."/>
            <person name="Evtushenko L."/>
        </authorList>
    </citation>
    <scope>NUCLEOTIDE SEQUENCE</scope>
    <source>
        <strain evidence="9">VKM B-2347</strain>
    </source>
</reference>
<keyword evidence="10" id="KW-1185">Reference proteome</keyword>
<dbReference type="InterPro" id="IPR034603">
    <property type="entry name" value="Dipeptide_epimerase"/>
</dbReference>
<feature type="active site" description="Proton acceptor; specific for (S)-substrate epimerization" evidence="5">
    <location>
        <position position="248"/>
    </location>
</feature>
<dbReference type="InterPro" id="IPR034593">
    <property type="entry name" value="DgoD-like"/>
</dbReference>
<feature type="binding site" evidence="6">
    <location>
        <position position="203"/>
    </location>
    <ligand>
        <name>Mg(2+)</name>
        <dbReference type="ChEBI" id="CHEBI:18420"/>
    </ligand>
</feature>
<dbReference type="GO" id="GO:0016855">
    <property type="term" value="F:racemase and epimerase activity, acting on amino acids and derivatives"/>
    <property type="evidence" value="ECO:0007669"/>
    <property type="project" value="UniProtKB-UniRule"/>
</dbReference>
<comment type="caution">
    <text evidence="9">The sequence shown here is derived from an EMBL/GenBank/DDBJ whole genome shotgun (WGS) entry which is preliminary data.</text>
</comment>
<dbReference type="CDD" id="cd03319">
    <property type="entry name" value="L-Ala-DL-Glu_epimerase"/>
    <property type="match status" value="1"/>
</dbReference>
<evidence type="ECO:0000313" key="10">
    <source>
        <dbReference type="Proteomes" id="UP001143372"/>
    </source>
</evidence>
<comment type="cofactor">
    <cofactor evidence="6 7">
        <name>Mg(2+)</name>
        <dbReference type="ChEBI" id="CHEBI:18420"/>
    </cofactor>
    <text evidence="6 7">Binds 1 Mg(2+) ion per subunit.</text>
</comment>
<dbReference type="InterPro" id="IPR036849">
    <property type="entry name" value="Enolase-like_C_sf"/>
</dbReference>
<dbReference type="SFLD" id="SFLDF00010">
    <property type="entry name" value="dipeptide_epimerase"/>
    <property type="match status" value="1"/>
</dbReference>
<evidence type="ECO:0000256" key="3">
    <source>
        <dbReference type="ARBA" id="ARBA00022842"/>
    </source>
</evidence>
<keyword evidence="2 6" id="KW-0479">Metal-binding</keyword>
<dbReference type="Gene3D" id="3.20.20.120">
    <property type="entry name" value="Enolase-like C-terminal domain"/>
    <property type="match status" value="1"/>
</dbReference>
<dbReference type="Gene3D" id="3.30.390.10">
    <property type="entry name" value="Enolase-like, N-terminal domain"/>
    <property type="match status" value="1"/>
</dbReference>
<dbReference type="Pfam" id="PF02746">
    <property type="entry name" value="MR_MLE_N"/>
    <property type="match status" value="1"/>
</dbReference>
<organism evidence="9 10">
    <name type="scientific">Hansschlegelia plantiphila</name>
    <dbReference type="NCBI Taxonomy" id="374655"/>
    <lineage>
        <taxon>Bacteria</taxon>
        <taxon>Pseudomonadati</taxon>
        <taxon>Pseudomonadota</taxon>
        <taxon>Alphaproteobacteria</taxon>
        <taxon>Hyphomicrobiales</taxon>
        <taxon>Methylopilaceae</taxon>
        <taxon>Hansschlegelia</taxon>
    </lineage>
</organism>
<comment type="similarity">
    <text evidence="1 7">Belongs to the mandelate racemase/muconate lactonizing enzyme family.</text>
</comment>
<dbReference type="AlphaFoldDB" id="A0A9W6MVR7"/>
<dbReference type="RefSeq" id="WP_271168280.1">
    <property type="nucleotide sequence ID" value="NZ_BSFI01000007.1"/>
</dbReference>
<evidence type="ECO:0000313" key="9">
    <source>
        <dbReference type="EMBL" id="GLK68050.1"/>
    </source>
</evidence>
<evidence type="ECO:0000259" key="8">
    <source>
        <dbReference type="SMART" id="SM00922"/>
    </source>
</evidence>
<accession>A0A9W6MVR7</accession>
<proteinExistence type="inferred from homology"/>